<dbReference type="Pfam" id="PF00069">
    <property type="entry name" value="Pkinase"/>
    <property type="match status" value="1"/>
</dbReference>
<evidence type="ECO:0000259" key="15">
    <source>
        <dbReference type="PROSITE" id="PS51198"/>
    </source>
</evidence>
<evidence type="ECO:0000256" key="1">
    <source>
        <dbReference type="ARBA" id="ARBA00009922"/>
    </source>
</evidence>
<gene>
    <name evidence="17" type="ORF">TST_0813</name>
</gene>
<dbReference type="InterPro" id="IPR011009">
    <property type="entry name" value="Kinase-like_dom_sf"/>
</dbReference>
<evidence type="ECO:0000259" key="16">
    <source>
        <dbReference type="PROSITE" id="PS51217"/>
    </source>
</evidence>
<keyword evidence="4 12" id="KW-0347">Helicase</keyword>
<evidence type="ECO:0000256" key="11">
    <source>
        <dbReference type="ARBA" id="ARBA00048988"/>
    </source>
</evidence>
<evidence type="ECO:0000256" key="6">
    <source>
        <dbReference type="ARBA" id="ARBA00023125"/>
    </source>
</evidence>
<dbReference type="RefSeq" id="WP_068549611.1">
    <property type="nucleotide sequence ID" value="NZ_AP013035.1"/>
</dbReference>
<dbReference type="Gene3D" id="1.10.486.10">
    <property type="entry name" value="PCRA, domain 4"/>
    <property type="match status" value="2"/>
</dbReference>
<dbReference type="PANTHER" id="PTHR11070">
    <property type="entry name" value="UVRD / RECB / PCRA DNA HELICASE FAMILY MEMBER"/>
    <property type="match status" value="1"/>
</dbReference>
<feature type="binding site" evidence="13">
    <location>
        <position position="38"/>
    </location>
    <ligand>
        <name>ATP</name>
        <dbReference type="ChEBI" id="CHEBI:30616"/>
    </ligand>
</feature>
<dbReference type="PROSITE" id="PS50011">
    <property type="entry name" value="PROTEIN_KINASE_DOM"/>
    <property type="match status" value="1"/>
</dbReference>
<dbReference type="GO" id="GO:0003677">
    <property type="term" value="F:DNA binding"/>
    <property type="evidence" value="ECO:0007669"/>
    <property type="project" value="UniProtKB-KW"/>
</dbReference>
<evidence type="ECO:0000256" key="3">
    <source>
        <dbReference type="ARBA" id="ARBA00022801"/>
    </source>
</evidence>
<name>A0A0S3QTF1_THET7</name>
<dbReference type="SMART" id="SM00220">
    <property type="entry name" value="S_TKc"/>
    <property type="match status" value="1"/>
</dbReference>
<comment type="similarity">
    <text evidence="1">Belongs to the helicase family. UvrD subfamily.</text>
</comment>
<organism evidence="17 18">
    <name type="scientific">Thermosulfidibacter takaii (strain DSM 17441 / JCM 13301 / NBRC 103674 / ABI70S6)</name>
    <dbReference type="NCBI Taxonomy" id="1298851"/>
    <lineage>
        <taxon>Bacteria</taxon>
        <taxon>Pseudomonadati</taxon>
        <taxon>Thermosulfidibacterota</taxon>
        <taxon>Thermosulfidibacteria</taxon>
        <taxon>Thermosulfidibacterales</taxon>
        <taxon>Thermosulfidibacteraceae</taxon>
    </lineage>
</organism>
<dbReference type="Pfam" id="PF13361">
    <property type="entry name" value="UvrD_C"/>
    <property type="match status" value="2"/>
</dbReference>
<dbReference type="STRING" id="1298851.TST_0813"/>
<evidence type="ECO:0000256" key="13">
    <source>
        <dbReference type="PROSITE-ProRule" id="PRU10141"/>
    </source>
</evidence>
<dbReference type="InterPro" id="IPR014017">
    <property type="entry name" value="DNA_helicase_UvrD-like_C"/>
</dbReference>
<reference evidence="18" key="1">
    <citation type="journal article" date="2018" name="Science">
        <title>A primordial and reversible TCA cycle in a facultatively chemolithoautotrophic thermophile.</title>
        <authorList>
            <person name="Nunoura T."/>
            <person name="Chikaraishi Y."/>
            <person name="Izaki R."/>
            <person name="Suwa T."/>
            <person name="Sato T."/>
            <person name="Harada T."/>
            <person name="Mori K."/>
            <person name="Kato Y."/>
            <person name="Miyazaki M."/>
            <person name="Shimamura S."/>
            <person name="Yanagawa K."/>
            <person name="Shuto A."/>
            <person name="Ohkouchi N."/>
            <person name="Fujita N."/>
            <person name="Takaki Y."/>
            <person name="Atomi H."/>
            <person name="Takai K."/>
        </authorList>
    </citation>
    <scope>NUCLEOTIDE SEQUENCE [LARGE SCALE GENOMIC DNA]</scope>
    <source>
        <strain evidence="18">DSM 17441 / JCM 13301 / NBRC 103674 / ABI70S6</strain>
    </source>
</reference>
<evidence type="ECO:0000313" key="17">
    <source>
        <dbReference type="EMBL" id="BAT71613.1"/>
    </source>
</evidence>
<feature type="domain" description="UvrD-like helicase ATP-binding" evidence="15">
    <location>
        <begin position="277"/>
        <end position="556"/>
    </location>
</feature>
<dbReference type="InterPro" id="IPR008271">
    <property type="entry name" value="Ser/Thr_kinase_AS"/>
</dbReference>
<dbReference type="GO" id="GO:0043138">
    <property type="term" value="F:3'-5' DNA helicase activity"/>
    <property type="evidence" value="ECO:0007669"/>
    <property type="project" value="UniProtKB-EC"/>
</dbReference>
<evidence type="ECO:0000256" key="10">
    <source>
        <dbReference type="ARBA" id="ARBA00034923"/>
    </source>
</evidence>
<dbReference type="CDD" id="cd17932">
    <property type="entry name" value="DEXQc_UvrD"/>
    <property type="match status" value="1"/>
</dbReference>
<dbReference type="InterPro" id="IPR014016">
    <property type="entry name" value="UvrD-like_ATP-bd"/>
</dbReference>
<dbReference type="PROSITE" id="PS51217">
    <property type="entry name" value="UVRD_HELICASE_CTER"/>
    <property type="match status" value="1"/>
</dbReference>
<dbReference type="PROSITE" id="PS00108">
    <property type="entry name" value="PROTEIN_KINASE_ST"/>
    <property type="match status" value="1"/>
</dbReference>
<dbReference type="GO" id="GO:0004672">
    <property type="term" value="F:protein kinase activity"/>
    <property type="evidence" value="ECO:0007669"/>
    <property type="project" value="InterPro"/>
</dbReference>
<dbReference type="CDD" id="cd14014">
    <property type="entry name" value="STKc_PknB_like"/>
    <property type="match status" value="1"/>
</dbReference>
<proteinExistence type="inferred from homology"/>
<comment type="catalytic activity">
    <reaction evidence="8">
        <text>Couples ATP hydrolysis with the unwinding of duplex DNA by translocating in the 3'-5' direction.</text>
        <dbReference type="EC" id="5.6.2.4"/>
    </reaction>
</comment>
<dbReference type="KEGG" id="ttk:TST_0813"/>
<dbReference type="InterPro" id="IPR000212">
    <property type="entry name" value="DNA_helicase_UvrD/REP"/>
</dbReference>
<dbReference type="PATRIC" id="fig|1298851.3.peg.848"/>
<sequence>MNSLKLGRFLIKQWLGGGRFGDVYLATDTLLNKDFAIKVVRANPSNLEALLEEARILAELDHPNTVRFYTVDMVDQRLVIVMEYVEGTSLRHIIEKEAPLSIERATFYIEQLLNALEFAHSKGIIHRDIKPENVLITKEGKVKLLDFGLARLFEEDLSMSMGGTPLYMAPEVWKGHFSEKSDIYSCGIILYEMLTGRHPFKALSLEELREKINQGLKQKDLPENLPENLKEVIIVATDPDPKNRFRTCKEFIKSITPEKAPLRPLIALPSRSIAIINNLTEEQKAAVEETKHNVLLIGGPGTGKTYTLIAKVIQLVKEKGVSPSEILITTFNVRGYKEIEARLEKYLGSKTQELWLGNFHQIAFRIVSRFGHLLGLPEDFTVVPPTQRKGLADKIATKLTQDISVSVPVIEDILNRFKRAREQLLDKEEFLENSSGRWKDILDRFWDTYHETVIKERQLDYDDILYFACMLFKKFPEVKEFYRRRIKYLLIDEAQDLSPAQIYLIEELGRGKYVFITGDDDQSIYQWRGARPEYLKKLKNRSDFKVYKLTKSFRLPKDIRDAAFNLIQFNRERIPKIFWTSKEGEGCYIDIKALNTPYDEADFVCDIIDILKIKEGYSYSDFCILYRTNARGRLIESVLKKRKIPYSYQFGKSLYKREEVQLAIDLLKYAINPGPRILERILNRSYVIGLTKDKAKHDERFNQFLEAIQNYKQPSQVLFDLIKLLGRTNVLKNEGTDSLVRLNSIEELYRQAKDFEERSRTGTINSFLNHIKFMVDSGIAEEDEGVRLLSVHSAKGLEFPVVFLVGMVEGEFPLARAMGVEEEMEEERRLCYTAITRATQKLFITYYRFSSRYTRVEEKPSRFLKEMLGL</sequence>
<protein>
    <recommendedName>
        <fullName evidence="9">DNA 3'-5' helicase</fullName>
        <ecNumber evidence="9">5.6.2.4</ecNumber>
    </recommendedName>
    <alternativeName>
        <fullName evidence="10">DNA 3'-5' helicase II</fullName>
    </alternativeName>
</protein>
<evidence type="ECO:0000256" key="5">
    <source>
        <dbReference type="ARBA" id="ARBA00022840"/>
    </source>
</evidence>
<dbReference type="PROSITE" id="PS00107">
    <property type="entry name" value="PROTEIN_KINASE_ATP"/>
    <property type="match status" value="1"/>
</dbReference>
<dbReference type="InterPro" id="IPR027417">
    <property type="entry name" value="P-loop_NTPase"/>
</dbReference>
<dbReference type="AlphaFoldDB" id="A0A0S3QTF1"/>
<keyword evidence="18" id="KW-1185">Reference proteome</keyword>
<feature type="binding site" evidence="12">
    <location>
        <begin position="298"/>
        <end position="305"/>
    </location>
    <ligand>
        <name>ATP</name>
        <dbReference type="ChEBI" id="CHEBI:30616"/>
    </ligand>
</feature>
<dbReference type="Gene3D" id="1.10.510.10">
    <property type="entry name" value="Transferase(Phosphotransferase) domain 1"/>
    <property type="match status" value="1"/>
</dbReference>
<evidence type="ECO:0000256" key="4">
    <source>
        <dbReference type="ARBA" id="ARBA00022806"/>
    </source>
</evidence>
<accession>A0A0S3QTF1</accession>
<keyword evidence="5 12" id="KW-0067">ATP-binding</keyword>
<dbReference type="PROSITE" id="PS51198">
    <property type="entry name" value="UVRD_HELICASE_ATP_BIND"/>
    <property type="match status" value="1"/>
</dbReference>
<dbReference type="Proteomes" id="UP000063234">
    <property type="component" value="Chromosome"/>
</dbReference>
<dbReference type="GO" id="GO:0005524">
    <property type="term" value="F:ATP binding"/>
    <property type="evidence" value="ECO:0007669"/>
    <property type="project" value="UniProtKB-UniRule"/>
</dbReference>
<dbReference type="OrthoDB" id="9810135at2"/>
<dbReference type="InterPro" id="IPR000719">
    <property type="entry name" value="Prot_kinase_dom"/>
</dbReference>
<keyword evidence="3 12" id="KW-0378">Hydrolase</keyword>
<evidence type="ECO:0000256" key="8">
    <source>
        <dbReference type="ARBA" id="ARBA00034617"/>
    </source>
</evidence>
<dbReference type="Pfam" id="PF00580">
    <property type="entry name" value="UvrD-helicase"/>
    <property type="match status" value="1"/>
</dbReference>
<dbReference type="Gene3D" id="1.10.10.160">
    <property type="match status" value="1"/>
</dbReference>
<dbReference type="InterPro" id="IPR013986">
    <property type="entry name" value="DExx_box_DNA_helicase_dom_sf"/>
</dbReference>
<dbReference type="Gene3D" id="3.40.50.300">
    <property type="entry name" value="P-loop containing nucleotide triphosphate hydrolases"/>
    <property type="match status" value="3"/>
</dbReference>
<keyword evidence="7" id="KW-0413">Isomerase</keyword>
<dbReference type="EC" id="5.6.2.4" evidence="9"/>
<dbReference type="PANTHER" id="PTHR11070:SF2">
    <property type="entry name" value="ATP-DEPENDENT DNA HELICASE SRS2"/>
    <property type="match status" value="1"/>
</dbReference>
<feature type="domain" description="Protein kinase" evidence="14">
    <location>
        <begin position="9"/>
        <end position="266"/>
    </location>
</feature>
<evidence type="ECO:0000256" key="2">
    <source>
        <dbReference type="ARBA" id="ARBA00022741"/>
    </source>
</evidence>
<evidence type="ECO:0000259" key="14">
    <source>
        <dbReference type="PROSITE" id="PS50011"/>
    </source>
</evidence>
<evidence type="ECO:0000256" key="12">
    <source>
        <dbReference type="PROSITE-ProRule" id="PRU00560"/>
    </source>
</evidence>
<evidence type="ECO:0000313" key="18">
    <source>
        <dbReference type="Proteomes" id="UP000063234"/>
    </source>
</evidence>
<dbReference type="SUPFAM" id="SSF56112">
    <property type="entry name" value="Protein kinase-like (PK-like)"/>
    <property type="match status" value="1"/>
</dbReference>
<evidence type="ECO:0000256" key="7">
    <source>
        <dbReference type="ARBA" id="ARBA00023235"/>
    </source>
</evidence>
<dbReference type="SUPFAM" id="SSF52540">
    <property type="entry name" value="P-loop containing nucleoside triphosphate hydrolases"/>
    <property type="match status" value="1"/>
</dbReference>
<keyword evidence="2 12" id="KW-0547">Nucleotide-binding</keyword>
<dbReference type="InterPro" id="IPR017441">
    <property type="entry name" value="Protein_kinase_ATP_BS"/>
</dbReference>
<keyword evidence="6" id="KW-0238">DNA-binding</keyword>
<dbReference type="GO" id="GO:0000725">
    <property type="term" value="P:recombinational repair"/>
    <property type="evidence" value="ECO:0007669"/>
    <property type="project" value="TreeGrafter"/>
</dbReference>
<dbReference type="EMBL" id="AP013035">
    <property type="protein sequence ID" value="BAT71613.1"/>
    <property type="molecule type" value="Genomic_DNA"/>
</dbReference>
<comment type="catalytic activity">
    <reaction evidence="11">
        <text>ATP + H2O = ADP + phosphate + H(+)</text>
        <dbReference type="Rhea" id="RHEA:13065"/>
        <dbReference type="ChEBI" id="CHEBI:15377"/>
        <dbReference type="ChEBI" id="CHEBI:15378"/>
        <dbReference type="ChEBI" id="CHEBI:30616"/>
        <dbReference type="ChEBI" id="CHEBI:43474"/>
        <dbReference type="ChEBI" id="CHEBI:456216"/>
        <dbReference type="EC" id="5.6.2.4"/>
    </reaction>
</comment>
<dbReference type="GO" id="GO:0016887">
    <property type="term" value="F:ATP hydrolysis activity"/>
    <property type="evidence" value="ECO:0007669"/>
    <property type="project" value="RHEA"/>
</dbReference>
<feature type="domain" description="UvrD-like helicase C-terminal" evidence="16">
    <location>
        <begin position="557"/>
        <end position="796"/>
    </location>
</feature>
<evidence type="ECO:0000256" key="9">
    <source>
        <dbReference type="ARBA" id="ARBA00034808"/>
    </source>
</evidence>